<dbReference type="Pfam" id="PF04781">
    <property type="entry name" value="DUF627"/>
    <property type="match status" value="1"/>
</dbReference>
<sequence length="1116" mass="127658">MAASLLHDDKRLKLIGKAKESVAEGDHIKALEIIEDMISVHREEEGSWLLHVEQGQVFVSLAKTTEDPVLKVAYLLAVVACLSEDVKLSGGCAHGLYDLAEHLGSVLFYKKFVDKAKQALSWESKNPLSSMDLRKLQDEKNKGLELLIKKAEFKISVHKTSPLKSCKPKAWESKNSPDPPKDEFNGLRSYWVGLDVKIKRDFMQVSIAKLRSFVEGVHKREGRDALDQILASAEKDRKWTFWMCRTKCSKKFSSAEECKTHLEQQHAADFKPSSEKCMVKRIGKDWARKISAEVWEPVDILAAVNMIKNQLADVKAFTSKSKKNGWSKEWPLAADEERSNLLEEIRLLLVKFCDHQILSCIIRDWVMRIPLEHLVKLEVSRQSLNDSHLAETPQSICFLECHELNQILNLLKTIRCERNDGTELVCKAVDSQLDRTRVKETIDFDEKFSFALLDKRLLKSNKALLDNEGTINVLDPNVHYAKVHAQGDNIISWLVDYSSVDKSFPKPIRKHNLDIWVAVLKAVQFTCRTLETKYAKKKQVLYYEAALTVVGILCMREDERRMNLPEDQWNSYASLLCDKCEERAPGNSLTTIVFLCAVRDVFEQASGPTVDYPDLEDCLDLIRKRKSLSDSIVRKSIDHLKAVVTYKVLRIDSNILLIDNSRIRLLNSLTGLSFFDNRSYMLQLLKPFLLNEIVNMESKSKSDATEADLLRDEEKKSQTKKKKQKTKSIEKTSTSMSSPLDKTVEHEPSVNLKLEEDSIEPEDGRLEISSNTDIQVDASKVDDMQNMPGEDSLSVNLDSMLGGAAARYNPALDITLKALLNINVLNEDLKQNEQPFHEELEEQVPCALQNFFTAVVSGEIKTEGVYSVILSDLLASLEEVLSMSSDAAEVLVYIFEFWHCWRNSEKESLVARLFTLEENERMSCRKCRRKSNYPEQKTGTCRYKDSVLIYMQCAFGNIKFVDILKVIRMEYKMLCDIKTGGCGKTNFVHRIISRCPPIFTIVVQWEKSDTEKEISETTKAMDWEIDISRLYEGLEPNTNYRLVSMSQNMRDVMQVGCDEADEHICIAHEKNRWVSLRHSESLAREVVGNWKSVVRFCGERKVRPEILFYEAARSMT</sequence>
<dbReference type="InterPro" id="IPR006866">
    <property type="entry name" value="DUF627_N"/>
</dbReference>
<dbReference type="InterPro" id="IPR052398">
    <property type="entry name" value="Ubiquitin_hydrolase_53/54"/>
</dbReference>
<feature type="compositionally biased region" description="Basic and acidic residues" evidence="4">
    <location>
        <begin position="701"/>
        <end position="717"/>
    </location>
</feature>
<reference evidence="6 7" key="1">
    <citation type="journal article" date="2013" name="Front. Plant Sci.">
        <title>The Reference Genome of the Halophytic Plant Eutrema salsugineum.</title>
        <authorList>
            <person name="Yang R."/>
            <person name="Jarvis D.E."/>
            <person name="Chen H."/>
            <person name="Beilstein M.A."/>
            <person name="Grimwood J."/>
            <person name="Jenkins J."/>
            <person name="Shu S."/>
            <person name="Prochnik S."/>
            <person name="Xin M."/>
            <person name="Ma C."/>
            <person name="Schmutz J."/>
            <person name="Wing R.A."/>
            <person name="Mitchell-Olds T."/>
            <person name="Schumaker K.S."/>
            <person name="Wang X."/>
        </authorList>
    </citation>
    <scope>NUCLEOTIDE SEQUENCE [LARGE SCALE GENOMIC DNA]</scope>
</reference>
<organism evidence="6 7">
    <name type="scientific">Eutrema salsugineum</name>
    <name type="common">Saltwater cress</name>
    <name type="synonym">Sisymbrium salsugineum</name>
    <dbReference type="NCBI Taxonomy" id="72664"/>
    <lineage>
        <taxon>Eukaryota</taxon>
        <taxon>Viridiplantae</taxon>
        <taxon>Streptophyta</taxon>
        <taxon>Embryophyta</taxon>
        <taxon>Tracheophyta</taxon>
        <taxon>Spermatophyta</taxon>
        <taxon>Magnoliopsida</taxon>
        <taxon>eudicotyledons</taxon>
        <taxon>Gunneridae</taxon>
        <taxon>Pentapetalae</taxon>
        <taxon>rosids</taxon>
        <taxon>malvids</taxon>
        <taxon>Brassicales</taxon>
        <taxon>Brassicaceae</taxon>
        <taxon>Eutremeae</taxon>
        <taxon>Eutrema</taxon>
    </lineage>
</organism>
<keyword evidence="1" id="KW-0833">Ubl conjugation pathway</keyword>
<dbReference type="Proteomes" id="UP000030689">
    <property type="component" value="Unassembled WGS sequence"/>
</dbReference>
<evidence type="ECO:0000256" key="4">
    <source>
        <dbReference type="SAM" id="MobiDB-lite"/>
    </source>
</evidence>
<evidence type="ECO:0000256" key="2">
    <source>
        <dbReference type="ARBA" id="ARBA00022801"/>
    </source>
</evidence>
<protein>
    <recommendedName>
        <fullName evidence="5">C2H2-type domain-containing protein</fullName>
    </recommendedName>
</protein>
<dbReference type="PROSITE" id="PS00028">
    <property type="entry name" value="ZINC_FINGER_C2H2_1"/>
    <property type="match status" value="1"/>
</dbReference>
<dbReference type="KEGG" id="eus:EUTSA_v10005405mg"/>
<dbReference type="AlphaFoldDB" id="V4K1F2"/>
<dbReference type="PANTHER" id="PTHR22975">
    <property type="entry name" value="UBIQUITIN SPECIFIC PROTEINASE"/>
    <property type="match status" value="1"/>
</dbReference>
<keyword evidence="3" id="KW-0862">Zinc</keyword>
<dbReference type="GO" id="GO:0016579">
    <property type="term" value="P:protein deubiquitination"/>
    <property type="evidence" value="ECO:0007669"/>
    <property type="project" value="InterPro"/>
</dbReference>
<evidence type="ECO:0000256" key="3">
    <source>
        <dbReference type="PROSITE-ProRule" id="PRU00042"/>
    </source>
</evidence>
<dbReference type="InterPro" id="IPR001394">
    <property type="entry name" value="Peptidase_C19_UCH"/>
</dbReference>
<dbReference type="Gramene" id="ESQ31735">
    <property type="protein sequence ID" value="ESQ31735"/>
    <property type="gene ID" value="EUTSA_v10005405mg"/>
</dbReference>
<dbReference type="InterPro" id="IPR038765">
    <property type="entry name" value="Papain-like_cys_pep_sf"/>
</dbReference>
<name>V4K1F2_EUTSA</name>
<evidence type="ECO:0000256" key="1">
    <source>
        <dbReference type="ARBA" id="ARBA00022786"/>
    </source>
</evidence>
<dbReference type="GO" id="GO:0004843">
    <property type="term" value="F:cysteine-type deubiquitinase activity"/>
    <property type="evidence" value="ECO:0007669"/>
    <property type="project" value="InterPro"/>
</dbReference>
<dbReference type="Pfam" id="PF04780">
    <property type="entry name" value="DUF629"/>
    <property type="match status" value="1"/>
</dbReference>
<keyword evidence="7" id="KW-1185">Reference proteome</keyword>
<evidence type="ECO:0000313" key="6">
    <source>
        <dbReference type="EMBL" id="ESQ31735.1"/>
    </source>
</evidence>
<feature type="compositionally biased region" description="Basic and acidic residues" evidence="4">
    <location>
        <begin position="742"/>
        <end position="761"/>
    </location>
</feature>
<dbReference type="OMA" id="VSWLTDY"/>
<dbReference type="InterPro" id="IPR006865">
    <property type="entry name" value="DUF629"/>
</dbReference>
<gene>
    <name evidence="6" type="ORF">EUTSA_v10005405mg</name>
</gene>
<dbReference type="GO" id="GO:0008270">
    <property type="term" value="F:zinc ion binding"/>
    <property type="evidence" value="ECO:0007669"/>
    <property type="project" value="UniProtKB-KW"/>
</dbReference>
<accession>V4K1F2</accession>
<feature type="region of interest" description="Disordered" evidence="4">
    <location>
        <begin position="701"/>
        <end position="761"/>
    </location>
</feature>
<evidence type="ECO:0000259" key="5">
    <source>
        <dbReference type="PROSITE" id="PS50157"/>
    </source>
</evidence>
<keyword evidence="3" id="KW-0863">Zinc-finger</keyword>
<dbReference type="Pfam" id="PF00443">
    <property type="entry name" value="UCH"/>
    <property type="match status" value="1"/>
</dbReference>
<keyword evidence="2" id="KW-0378">Hydrolase</keyword>
<dbReference type="InterPro" id="IPR013087">
    <property type="entry name" value="Znf_C2H2_type"/>
</dbReference>
<keyword evidence="3" id="KW-0479">Metal-binding</keyword>
<dbReference type="EMBL" id="KI517748">
    <property type="protein sequence ID" value="ESQ31735.1"/>
    <property type="molecule type" value="Genomic_DNA"/>
</dbReference>
<dbReference type="eggNOG" id="KOG1887">
    <property type="taxonomic scope" value="Eukaryota"/>
</dbReference>
<dbReference type="PROSITE" id="PS50157">
    <property type="entry name" value="ZINC_FINGER_C2H2_2"/>
    <property type="match status" value="1"/>
</dbReference>
<feature type="domain" description="C2H2-type" evidence="5">
    <location>
        <begin position="242"/>
        <end position="271"/>
    </location>
</feature>
<dbReference type="PANTHER" id="PTHR22975:SF23">
    <property type="entry name" value="F6D8.33-RELATED"/>
    <property type="match status" value="1"/>
</dbReference>
<dbReference type="Gene3D" id="3.90.70.10">
    <property type="entry name" value="Cysteine proteinases"/>
    <property type="match status" value="1"/>
</dbReference>
<dbReference type="SUPFAM" id="SSF54001">
    <property type="entry name" value="Cysteine proteinases"/>
    <property type="match status" value="1"/>
</dbReference>
<proteinExistence type="predicted"/>
<evidence type="ECO:0000313" key="7">
    <source>
        <dbReference type="Proteomes" id="UP000030689"/>
    </source>
</evidence>